<organism evidence="1 2">
    <name type="scientific">Croceivirga thetidis</name>
    <dbReference type="NCBI Taxonomy" id="2721623"/>
    <lineage>
        <taxon>Bacteria</taxon>
        <taxon>Pseudomonadati</taxon>
        <taxon>Bacteroidota</taxon>
        <taxon>Flavobacteriia</taxon>
        <taxon>Flavobacteriales</taxon>
        <taxon>Flavobacteriaceae</taxon>
        <taxon>Croceivirga</taxon>
    </lineage>
</organism>
<sequence length="143" mass="16407">MRRISKFLVAFSLVLFLFGCELDSGENFYFINLEVVSADFPENFIMGQTHSIAVSYRRPDDCTFFEGFDVLSPDDSTRNVVAIGTVFTNDDCNSTNDLVEATLYFTVLNSESYLFRFYSGRDNTQQPIYVEYEIEVVDDTTNQ</sequence>
<reference evidence="1 2" key="1">
    <citation type="submission" date="2020-04" db="EMBL/GenBank/DDBJ databases">
        <authorList>
            <person name="Yoon J."/>
        </authorList>
    </citation>
    <scope>NUCLEOTIDE SEQUENCE [LARGE SCALE GENOMIC DNA]</scope>
    <source>
        <strain evidence="1 2">DJ-13</strain>
    </source>
</reference>
<evidence type="ECO:0008006" key="3">
    <source>
        <dbReference type="Google" id="ProtNLM"/>
    </source>
</evidence>
<comment type="caution">
    <text evidence="1">The sequence shown here is derived from an EMBL/GenBank/DDBJ whole genome shotgun (WGS) entry which is preliminary data.</text>
</comment>
<dbReference type="EMBL" id="JAAWWL010000001">
    <property type="protein sequence ID" value="NKI31143.1"/>
    <property type="molecule type" value="Genomic_DNA"/>
</dbReference>
<evidence type="ECO:0000313" key="2">
    <source>
        <dbReference type="Proteomes" id="UP000718451"/>
    </source>
</evidence>
<keyword evidence="2" id="KW-1185">Reference proteome</keyword>
<proteinExistence type="predicted"/>
<dbReference type="PROSITE" id="PS51257">
    <property type="entry name" value="PROKAR_LIPOPROTEIN"/>
    <property type="match status" value="1"/>
</dbReference>
<name>A0ABX1GNA4_9FLAO</name>
<protein>
    <recommendedName>
        <fullName evidence="3">Lipoprotein</fullName>
    </recommendedName>
</protein>
<gene>
    <name evidence="1" type="ORF">HCU67_04250</name>
</gene>
<evidence type="ECO:0000313" key="1">
    <source>
        <dbReference type="EMBL" id="NKI31143.1"/>
    </source>
</evidence>
<dbReference type="Proteomes" id="UP000718451">
    <property type="component" value="Unassembled WGS sequence"/>
</dbReference>
<dbReference type="RefSeq" id="WP_168551336.1">
    <property type="nucleotide sequence ID" value="NZ_JAAWWL010000001.1"/>
</dbReference>
<accession>A0ABX1GNA4</accession>